<dbReference type="RefSeq" id="XP_014143259.1">
    <property type="nucleotide sequence ID" value="XM_014287784.1"/>
</dbReference>
<organism evidence="1 2">
    <name type="scientific">Sphaeroforma arctica JP610</name>
    <dbReference type="NCBI Taxonomy" id="667725"/>
    <lineage>
        <taxon>Eukaryota</taxon>
        <taxon>Ichthyosporea</taxon>
        <taxon>Ichthyophonida</taxon>
        <taxon>Sphaeroforma</taxon>
    </lineage>
</organism>
<name>A0A0L0EXZ3_9EUKA</name>
<keyword evidence="2" id="KW-1185">Reference proteome</keyword>
<dbReference type="GeneID" id="25918637"/>
<protein>
    <submittedName>
        <fullName evidence="1">Uncharacterized protein</fullName>
    </submittedName>
</protein>
<dbReference type="EMBL" id="KQ255562">
    <property type="protein sequence ID" value="KNC69357.1"/>
    <property type="molecule type" value="Genomic_DNA"/>
</dbReference>
<dbReference type="OrthoDB" id="8002967at2759"/>
<gene>
    <name evidence="1" type="ORF">SARC_18133</name>
</gene>
<dbReference type="AlphaFoldDB" id="A0A0L0EXZ3"/>
<feature type="non-terminal residue" evidence="1">
    <location>
        <position position="108"/>
    </location>
</feature>
<proteinExistence type="predicted"/>
<dbReference type="Proteomes" id="UP000054560">
    <property type="component" value="Unassembled WGS sequence"/>
</dbReference>
<reference evidence="1 2" key="1">
    <citation type="submission" date="2011-02" db="EMBL/GenBank/DDBJ databases">
        <title>The Genome Sequence of Sphaeroforma arctica JP610.</title>
        <authorList>
            <consortium name="The Broad Institute Genome Sequencing Platform"/>
            <person name="Russ C."/>
            <person name="Cuomo C."/>
            <person name="Young S.K."/>
            <person name="Zeng Q."/>
            <person name="Gargeya S."/>
            <person name="Alvarado L."/>
            <person name="Berlin A."/>
            <person name="Chapman S.B."/>
            <person name="Chen Z."/>
            <person name="Freedman E."/>
            <person name="Gellesch M."/>
            <person name="Goldberg J."/>
            <person name="Griggs A."/>
            <person name="Gujja S."/>
            <person name="Heilman E."/>
            <person name="Heiman D."/>
            <person name="Howarth C."/>
            <person name="Mehta T."/>
            <person name="Neiman D."/>
            <person name="Pearson M."/>
            <person name="Roberts A."/>
            <person name="Saif S."/>
            <person name="Shea T."/>
            <person name="Shenoy N."/>
            <person name="Sisk P."/>
            <person name="Stolte C."/>
            <person name="Sykes S."/>
            <person name="White J."/>
            <person name="Yandava C."/>
            <person name="Burger G."/>
            <person name="Gray M.W."/>
            <person name="Holland P.W.H."/>
            <person name="King N."/>
            <person name="Lang F.B.F."/>
            <person name="Roger A.J."/>
            <person name="Ruiz-Trillo I."/>
            <person name="Haas B."/>
            <person name="Nusbaum C."/>
            <person name="Birren B."/>
        </authorList>
    </citation>
    <scope>NUCLEOTIDE SEQUENCE [LARGE SCALE GENOMIC DNA]</scope>
    <source>
        <strain evidence="1 2">JP610</strain>
    </source>
</reference>
<feature type="non-terminal residue" evidence="1">
    <location>
        <position position="1"/>
    </location>
</feature>
<sequence>RLTGLGNTKLHADGEGELRGCPETGLALLIPKAGVQLLSVRQLVKNGWKATCEKNDCTLFDPQGGLVKATVRQGLYIVSLKDLKSPVNRAHSGTKIIDEDKALVASDD</sequence>
<accession>A0A0L0EXZ3</accession>
<evidence type="ECO:0000313" key="2">
    <source>
        <dbReference type="Proteomes" id="UP000054560"/>
    </source>
</evidence>
<evidence type="ECO:0000313" key="1">
    <source>
        <dbReference type="EMBL" id="KNC69357.1"/>
    </source>
</evidence>